<protein>
    <recommendedName>
        <fullName evidence="1">WW domain-containing protein</fullName>
    </recommendedName>
</protein>
<comment type="caution">
    <text evidence="2">The sequence shown here is derived from an EMBL/GenBank/DDBJ whole genome shotgun (WGS) entry which is preliminary data.</text>
</comment>
<gene>
    <name evidence="2" type="ORF">PGLA1383_LOCUS8684</name>
</gene>
<evidence type="ECO:0000313" key="3">
    <source>
        <dbReference type="Proteomes" id="UP000654075"/>
    </source>
</evidence>
<organism evidence="2 3">
    <name type="scientific">Polarella glacialis</name>
    <name type="common">Dinoflagellate</name>
    <dbReference type="NCBI Taxonomy" id="89957"/>
    <lineage>
        <taxon>Eukaryota</taxon>
        <taxon>Sar</taxon>
        <taxon>Alveolata</taxon>
        <taxon>Dinophyceae</taxon>
        <taxon>Suessiales</taxon>
        <taxon>Suessiaceae</taxon>
        <taxon>Polarella</taxon>
    </lineage>
</organism>
<dbReference type="SMART" id="SM00456">
    <property type="entry name" value="WW"/>
    <property type="match status" value="2"/>
</dbReference>
<dbReference type="AlphaFoldDB" id="A0A813DRX2"/>
<reference evidence="2" key="1">
    <citation type="submission" date="2021-02" db="EMBL/GenBank/DDBJ databases">
        <authorList>
            <person name="Dougan E. K."/>
            <person name="Rhodes N."/>
            <person name="Thang M."/>
            <person name="Chan C."/>
        </authorList>
    </citation>
    <scope>NUCLEOTIDE SEQUENCE</scope>
</reference>
<dbReference type="EMBL" id="CAJNNV010003991">
    <property type="protein sequence ID" value="CAE8589954.1"/>
    <property type="molecule type" value="Genomic_DNA"/>
</dbReference>
<dbReference type="InterPro" id="IPR043472">
    <property type="entry name" value="Macro_dom-like"/>
</dbReference>
<proteinExistence type="predicted"/>
<dbReference type="Proteomes" id="UP000654075">
    <property type="component" value="Unassembled WGS sequence"/>
</dbReference>
<dbReference type="PROSITE" id="PS01159">
    <property type="entry name" value="WW_DOMAIN_1"/>
    <property type="match status" value="1"/>
</dbReference>
<keyword evidence="3" id="KW-1185">Reference proteome</keyword>
<sequence>MAQVARNWELAWCPERQMYYFQDRLTGRSSWSKPSGCYLDAPKFPPNEVFLDVAVWGAWQEGTAPPPMPTGLPLDWTSVLDKKFNRYYYHRLSNPRERTWERPMLFDDDEGAVEYANNERLDKVHKSNTLRLLSKDRFRAKPARSRSWLTDHEDKELWDPEWFRKQFSEAVMSKDKEKINQLRRTLMQANRELLANRYEMLAALPRLVHFSEVTSALKSGGSSGHHLEDFGEMPKVSFSQSSVATAALHFLAMDGKRVICCVHCTDGASEGHREGAQLVGQEAELFAQIPSFEASMSLAQARGSIPFGPGSSSVRPGQGPRYSDVLFTRDCTIARESVTDGYPLVEEHRNVSVVSAAPPKKGRDPVSQADLGRTLIAIFVAPVLEEPSITTMIIPVWGCGAAWNTTPAEMAQLFAEAVAGKAKYDGVRPCWLYHELHLVFSHDPAGNGDEKYREVFKKAFDKLGIRVSSL</sequence>
<evidence type="ECO:0000259" key="1">
    <source>
        <dbReference type="PROSITE" id="PS50020"/>
    </source>
</evidence>
<name>A0A813DRX2_POLGL</name>
<dbReference type="InterPro" id="IPR001202">
    <property type="entry name" value="WW_dom"/>
</dbReference>
<evidence type="ECO:0000313" key="2">
    <source>
        <dbReference type="EMBL" id="CAE8589954.1"/>
    </source>
</evidence>
<dbReference type="Gene3D" id="3.40.220.10">
    <property type="entry name" value="Leucine Aminopeptidase, subunit E, domain 1"/>
    <property type="match status" value="1"/>
</dbReference>
<dbReference type="OrthoDB" id="414232at2759"/>
<dbReference type="PROSITE" id="PS50020">
    <property type="entry name" value="WW_DOMAIN_2"/>
    <property type="match status" value="1"/>
</dbReference>
<accession>A0A813DRX2</accession>
<feature type="domain" description="WW" evidence="1">
    <location>
        <begin position="2"/>
        <end position="36"/>
    </location>
</feature>